<feature type="domain" description="RNA polymerase sigma-70 region 2" evidence="1">
    <location>
        <begin position="52"/>
        <end position="97"/>
    </location>
</feature>
<dbReference type="GO" id="GO:0006352">
    <property type="term" value="P:DNA-templated transcription initiation"/>
    <property type="evidence" value="ECO:0007669"/>
    <property type="project" value="InterPro"/>
</dbReference>
<name>A0A4P6K2W4_KTERU</name>
<dbReference type="KEGG" id="kbs:EPA93_41210"/>
<sequence>MKLHERSEMTKVLNKETSEAILRRFEWYITVQVKRQISCYPSLAHPSLLDLEIDEFVQRVRIKLWRMWERENILHPYSYIRRIVHSEWIDMLRQQKHTLPLSAAEDYEEWHYPEVKGYRREAVRDPADEIEQQMEARAFLDEVVRTVLALPPRQRQAMICSLYDKADDLAQLISAFKAHKTDIEAAYWPAEKAEKQLLQASLAAARKTLAKNLTCRWRDCCS</sequence>
<dbReference type="Proteomes" id="UP000290365">
    <property type="component" value="Chromosome"/>
</dbReference>
<reference evidence="2 3" key="1">
    <citation type="submission" date="2019-01" db="EMBL/GenBank/DDBJ databases">
        <title>Ktedonosporobacter rubrisoli SCAWS-G2.</title>
        <authorList>
            <person name="Huang Y."/>
            <person name="Yan B."/>
        </authorList>
    </citation>
    <scope>NUCLEOTIDE SEQUENCE [LARGE SCALE GENOMIC DNA]</scope>
    <source>
        <strain evidence="2 3">SCAWS-G2</strain>
    </source>
</reference>
<evidence type="ECO:0000259" key="1">
    <source>
        <dbReference type="Pfam" id="PF04542"/>
    </source>
</evidence>
<dbReference type="OrthoDB" id="171240at2"/>
<dbReference type="Pfam" id="PF04542">
    <property type="entry name" value="Sigma70_r2"/>
    <property type="match status" value="1"/>
</dbReference>
<dbReference type="SUPFAM" id="SSF88946">
    <property type="entry name" value="Sigma2 domain of RNA polymerase sigma factors"/>
    <property type="match status" value="1"/>
</dbReference>
<dbReference type="AlphaFoldDB" id="A0A4P6K2W4"/>
<dbReference type="GO" id="GO:0003700">
    <property type="term" value="F:DNA-binding transcription factor activity"/>
    <property type="evidence" value="ECO:0007669"/>
    <property type="project" value="InterPro"/>
</dbReference>
<dbReference type="InterPro" id="IPR007627">
    <property type="entry name" value="RNA_pol_sigma70_r2"/>
</dbReference>
<protein>
    <submittedName>
        <fullName evidence="2">Sigma-70 family RNA polymerase sigma factor</fullName>
    </submittedName>
</protein>
<organism evidence="2 3">
    <name type="scientific">Ktedonosporobacter rubrisoli</name>
    <dbReference type="NCBI Taxonomy" id="2509675"/>
    <lineage>
        <taxon>Bacteria</taxon>
        <taxon>Bacillati</taxon>
        <taxon>Chloroflexota</taxon>
        <taxon>Ktedonobacteria</taxon>
        <taxon>Ktedonobacterales</taxon>
        <taxon>Ktedonosporobacteraceae</taxon>
        <taxon>Ktedonosporobacter</taxon>
    </lineage>
</organism>
<evidence type="ECO:0000313" key="2">
    <source>
        <dbReference type="EMBL" id="QBD82060.1"/>
    </source>
</evidence>
<keyword evidence="3" id="KW-1185">Reference proteome</keyword>
<evidence type="ECO:0000313" key="3">
    <source>
        <dbReference type="Proteomes" id="UP000290365"/>
    </source>
</evidence>
<accession>A0A4P6K2W4</accession>
<gene>
    <name evidence="2" type="ORF">EPA93_41210</name>
</gene>
<dbReference type="EMBL" id="CP035758">
    <property type="protein sequence ID" value="QBD82060.1"/>
    <property type="molecule type" value="Genomic_DNA"/>
</dbReference>
<dbReference type="InterPro" id="IPR013325">
    <property type="entry name" value="RNA_pol_sigma_r2"/>
</dbReference>
<proteinExistence type="predicted"/>